<dbReference type="PROSITE" id="PS51704">
    <property type="entry name" value="GP_PDE"/>
    <property type="match status" value="1"/>
</dbReference>
<dbReference type="EMBL" id="RJKE01000001">
    <property type="protein sequence ID" value="ROO84031.1"/>
    <property type="molecule type" value="Genomic_DNA"/>
</dbReference>
<dbReference type="GO" id="GO:0008081">
    <property type="term" value="F:phosphoric diester hydrolase activity"/>
    <property type="evidence" value="ECO:0007669"/>
    <property type="project" value="InterPro"/>
</dbReference>
<dbReference type="AlphaFoldDB" id="A0A3N1CRT7"/>
<dbReference type="RefSeq" id="WP_123663629.1">
    <property type="nucleotide sequence ID" value="NZ_RJKE01000001.1"/>
</dbReference>
<evidence type="ECO:0000259" key="2">
    <source>
        <dbReference type="PROSITE" id="PS51704"/>
    </source>
</evidence>
<dbReference type="InterPro" id="IPR017946">
    <property type="entry name" value="PLC-like_Pdiesterase_TIM-brl"/>
</dbReference>
<keyword evidence="1" id="KW-0732">Signal</keyword>
<reference evidence="3 4" key="1">
    <citation type="submission" date="2018-11" db="EMBL/GenBank/DDBJ databases">
        <title>Sequencing the genomes of 1000 actinobacteria strains.</title>
        <authorList>
            <person name="Klenk H.-P."/>
        </authorList>
    </citation>
    <scope>NUCLEOTIDE SEQUENCE [LARGE SCALE GENOMIC DNA]</scope>
    <source>
        <strain evidence="3 4">DSM 44254</strain>
    </source>
</reference>
<proteinExistence type="predicted"/>
<dbReference type="PANTHER" id="PTHR46211">
    <property type="entry name" value="GLYCEROPHOSPHORYL DIESTER PHOSPHODIESTERASE"/>
    <property type="match status" value="1"/>
</dbReference>
<evidence type="ECO:0000313" key="3">
    <source>
        <dbReference type="EMBL" id="ROO84031.1"/>
    </source>
</evidence>
<dbReference type="OrthoDB" id="9758957at2"/>
<protein>
    <submittedName>
        <fullName evidence="3">Glycerophosphoryl diester phosphodiesterase</fullName>
    </submittedName>
</protein>
<evidence type="ECO:0000256" key="1">
    <source>
        <dbReference type="SAM" id="SignalP"/>
    </source>
</evidence>
<dbReference type="InterPro" id="IPR030395">
    <property type="entry name" value="GP_PDE_dom"/>
</dbReference>
<dbReference type="Pfam" id="PF03009">
    <property type="entry name" value="GDPD"/>
    <property type="match status" value="1"/>
</dbReference>
<organism evidence="3 4">
    <name type="scientific">Actinocorallia herbida</name>
    <dbReference type="NCBI Taxonomy" id="58109"/>
    <lineage>
        <taxon>Bacteria</taxon>
        <taxon>Bacillati</taxon>
        <taxon>Actinomycetota</taxon>
        <taxon>Actinomycetes</taxon>
        <taxon>Streptosporangiales</taxon>
        <taxon>Thermomonosporaceae</taxon>
        <taxon>Actinocorallia</taxon>
    </lineage>
</organism>
<keyword evidence="4" id="KW-1185">Reference proteome</keyword>
<dbReference type="PANTHER" id="PTHR46211:SF1">
    <property type="entry name" value="GLYCEROPHOSPHODIESTER PHOSPHODIESTERASE, CYTOPLASMIC"/>
    <property type="match status" value="1"/>
</dbReference>
<dbReference type="Gene3D" id="3.20.20.190">
    <property type="entry name" value="Phosphatidylinositol (PI) phosphodiesterase"/>
    <property type="match status" value="1"/>
</dbReference>
<feature type="domain" description="GP-PDE" evidence="2">
    <location>
        <begin position="40"/>
        <end position="285"/>
    </location>
</feature>
<evidence type="ECO:0000313" key="4">
    <source>
        <dbReference type="Proteomes" id="UP000272400"/>
    </source>
</evidence>
<dbReference type="GO" id="GO:0006629">
    <property type="term" value="P:lipid metabolic process"/>
    <property type="evidence" value="ECO:0007669"/>
    <property type="project" value="InterPro"/>
</dbReference>
<accession>A0A3N1CRT7</accession>
<dbReference type="SUPFAM" id="SSF51695">
    <property type="entry name" value="PLC-like phosphodiesterases"/>
    <property type="match status" value="1"/>
</dbReference>
<sequence>MPRLGAVLVTAVSLPLVLPAAPALAGPAAAPAARADAGDVVVIAHRGASAYAPENTVSAIREAGLRGADLVEVDLRQTKDGKLVVMHDAGLTRTTDARRKFPKRKSWRVHDLTLAQVRKLDAGLWFGRVHRGEKVPTLTEALKAVKAARLGVILELKNPGQYPGMTSQVAKALKSDSYWLTEGRALVQSFDWPAVREINGKLPAAVRTGVLGRPNFADMLGARFYADVLHVEKGSAGAAYVAQAHNALYRVYAYTANDGAAARRLVASGVDGITTDRPDVLRAALDA</sequence>
<comment type="caution">
    <text evidence="3">The sequence shown here is derived from an EMBL/GenBank/DDBJ whole genome shotgun (WGS) entry which is preliminary data.</text>
</comment>
<feature type="chain" id="PRO_5018089173" evidence="1">
    <location>
        <begin position="26"/>
        <end position="287"/>
    </location>
</feature>
<name>A0A3N1CRT7_9ACTN</name>
<gene>
    <name evidence="3" type="ORF">EDD29_1543</name>
</gene>
<dbReference type="Proteomes" id="UP000272400">
    <property type="component" value="Unassembled WGS sequence"/>
</dbReference>
<feature type="signal peptide" evidence="1">
    <location>
        <begin position="1"/>
        <end position="25"/>
    </location>
</feature>